<evidence type="ECO:0000313" key="1">
    <source>
        <dbReference type="EMBL" id="CAG8771997.1"/>
    </source>
</evidence>
<dbReference type="Proteomes" id="UP000789366">
    <property type="component" value="Unassembled WGS sequence"/>
</dbReference>
<protein>
    <submittedName>
        <fullName evidence="1">13447_t:CDS:1</fullName>
    </submittedName>
</protein>
<evidence type="ECO:0000313" key="2">
    <source>
        <dbReference type="Proteomes" id="UP000789366"/>
    </source>
</evidence>
<accession>A0ACA9R0P3</accession>
<gene>
    <name evidence="1" type="ORF">SPELUC_LOCUS15838</name>
</gene>
<feature type="non-terminal residue" evidence="1">
    <location>
        <position position="1"/>
    </location>
</feature>
<sequence>GKSTVANMLLKRDLYEKNLPITKNTTAELPYNICNDKFNIFIINGLGERQLEISEPKGRFTDNDHREFKEFKDVFNNGERNVIIIITHCKQKWVDDIW</sequence>
<comment type="caution">
    <text evidence="1">The sequence shown here is derived from an EMBL/GenBank/DDBJ whole genome shotgun (WGS) entry which is preliminary data.</text>
</comment>
<dbReference type="EMBL" id="CAJVPW010054643">
    <property type="protein sequence ID" value="CAG8771997.1"/>
    <property type="molecule type" value="Genomic_DNA"/>
</dbReference>
<reference evidence="1" key="1">
    <citation type="submission" date="2021-06" db="EMBL/GenBank/DDBJ databases">
        <authorList>
            <person name="Kallberg Y."/>
            <person name="Tangrot J."/>
            <person name="Rosling A."/>
        </authorList>
    </citation>
    <scope>NUCLEOTIDE SEQUENCE</scope>
    <source>
        <strain evidence="1">28 12/20/2015</strain>
    </source>
</reference>
<feature type="non-terminal residue" evidence="1">
    <location>
        <position position="98"/>
    </location>
</feature>
<name>A0ACA9R0P3_9GLOM</name>
<keyword evidence="2" id="KW-1185">Reference proteome</keyword>
<organism evidence="1 2">
    <name type="scientific">Cetraspora pellucida</name>
    <dbReference type="NCBI Taxonomy" id="1433469"/>
    <lineage>
        <taxon>Eukaryota</taxon>
        <taxon>Fungi</taxon>
        <taxon>Fungi incertae sedis</taxon>
        <taxon>Mucoromycota</taxon>
        <taxon>Glomeromycotina</taxon>
        <taxon>Glomeromycetes</taxon>
        <taxon>Diversisporales</taxon>
        <taxon>Gigasporaceae</taxon>
        <taxon>Cetraspora</taxon>
    </lineage>
</organism>
<proteinExistence type="predicted"/>